<feature type="transmembrane region" description="Helical" evidence="1">
    <location>
        <begin position="80"/>
        <end position="98"/>
    </location>
</feature>
<dbReference type="EMBL" id="LNKD01000001">
    <property type="protein sequence ID" value="OSG88649.1"/>
    <property type="molecule type" value="Genomic_DNA"/>
</dbReference>
<keyword evidence="1" id="KW-0812">Transmembrane</keyword>
<keyword evidence="1" id="KW-1133">Transmembrane helix</keyword>
<name>A0A1X2Z2L7_BIFAD</name>
<dbReference type="Proteomes" id="UP000193377">
    <property type="component" value="Unassembled WGS sequence"/>
</dbReference>
<keyword evidence="1" id="KW-0472">Membrane</keyword>
<feature type="transmembrane region" description="Helical" evidence="1">
    <location>
        <begin position="43"/>
        <end position="68"/>
    </location>
</feature>
<evidence type="ECO:0000256" key="1">
    <source>
        <dbReference type="SAM" id="Phobius"/>
    </source>
</evidence>
<organism evidence="2 3">
    <name type="scientific">Bifidobacterium adolescentis</name>
    <dbReference type="NCBI Taxonomy" id="1680"/>
    <lineage>
        <taxon>Bacteria</taxon>
        <taxon>Bacillati</taxon>
        <taxon>Actinomycetota</taxon>
        <taxon>Actinomycetes</taxon>
        <taxon>Bifidobacteriales</taxon>
        <taxon>Bifidobacteriaceae</taxon>
        <taxon>Bifidobacterium</taxon>
    </lineage>
</organism>
<protein>
    <submittedName>
        <fullName evidence="2">Uncharacterized protein</fullName>
    </submittedName>
</protein>
<feature type="transmembrane region" description="Helical" evidence="1">
    <location>
        <begin position="110"/>
        <end position="128"/>
    </location>
</feature>
<accession>A0A1X2Z2L7</accession>
<evidence type="ECO:0000313" key="3">
    <source>
        <dbReference type="Proteomes" id="UP000193377"/>
    </source>
</evidence>
<proteinExistence type="predicted"/>
<dbReference type="AlphaFoldDB" id="A0A1X2Z2L7"/>
<sequence length="221" mass="25040">MSGFRKRLLIFLSALPALVLLIVLTGGWRILLTPAVIAFLKDVIRTLWCGLLFGVGMSVFLLVALTMFDHAKDSRESRKCVPYLTVSLLLPVVGLWAACKLADQPSTGNGVGLLLGIALGVLLFEQVWPRLSPAWVSNYLTLEERYSEPSDWKPKDGLQPPYWLCVCKIAYPTVQGTNDTRPHPEWVEQHADDLRFLHDHHADMYWKLEDAIWWIEKADKS</sequence>
<comment type="caution">
    <text evidence="2">The sequence shown here is derived from an EMBL/GenBank/DDBJ whole genome shotgun (WGS) entry which is preliminary data.</text>
</comment>
<reference evidence="2 3" key="1">
    <citation type="journal article" date="2016" name="Sci. Rep.">
        <title>Evaluation of genetic diversity among strains of the human gut commensal Bifidobacterium adolescentis.</title>
        <authorList>
            <person name="Duranti S."/>
            <person name="Milani C."/>
            <person name="Lugli G.A."/>
            <person name="Mancabelli L."/>
            <person name="Turroni F."/>
            <person name="Ferrario C."/>
            <person name="Mangifesta M."/>
            <person name="Viappiani A."/>
            <person name="Sanchez B."/>
            <person name="Margolles A."/>
            <person name="van Sinderen D."/>
            <person name="Ventura M."/>
        </authorList>
    </citation>
    <scope>NUCLEOTIDE SEQUENCE [LARGE SCALE GENOMIC DNA]</scope>
    <source>
        <strain evidence="2 3">487B</strain>
    </source>
</reference>
<gene>
    <name evidence="2" type="ORF">B0487_1568</name>
</gene>
<evidence type="ECO:0000313" key="2">
    <source>
        <dbReference type="EMBL" id="OSG88649.1"/>
    </source>
</evidence>